<sequence length="135" mass="15181">MKKKISFSFMLLMYALMILPSNAFAMVSPDKVNTVAEIMSWVVICVVPVVGAVAFWKIHIIPEEIAKKRNHPQADSIHIMCLLSLVMGGMLWPIALIWAYSNPYQIHVTDVQEFGVNSDDSEESDNKINKETEVA</sequence>
<dbReference type="Pfam" id="PF11742">
    <property type="entry name" value="DUF3302"/>
    <property type="match status" value="1"/>
</dbReference>
<keyword evidence="1" id="KW-1133">Transmembrane helix</keyword>
<name>A0ABX8GR13_9BACT</name>
<protein>
    <submittedName>
        <fullName evidence="3">DUF3302 domain-containing protein</fullName>
    </submittedName>
</protein>
<feature type="chain" id="PRO_5045777088" evidence="2">
    <location>
        <begin position="26"/>
        <end position="135"/>
    </location>
</feature>
<dbReference type="RefSeq" id="WP_144073297.1">
    <property type="nucleotide sequence ID" value="NZ_CP076128.1"/>
</dbReference>
<evidence type="ECO:0000313" key="3">
    <source>
        <dbReference type="EMBL" id="QWG05869.1"/>
    </source>
</evidence>
<keyword evidence="1" id="KW-0472">Membrane</keyword>
<evidence type="ECO:0000256" key="2">
    <source>
        <dbReference type="SAM" id="SignalP"/>
    </source>
</evidence>
<proteinExistence type="predicted"/>
<evidence type="ECO:0000313" key="4">
    <source>
        <dbReference type="Proteomes" id="UP000682802"/>
    </source>
</evidence>
<accession>A0ABX8GR13</accession>
<keyword evidence="1" id="KW-0812">Transmembrane</keyword>
<keyword evidence="2" id="KW-0732">Signal</keyword>
<dbReference type="Proteomes" id="UP000682802">
    <property type="component" value="Chromosome 1"/>
</dbReference>
<feature type="transmembrane region" description="Helical" evidence="1">
    <location>
        <begin position="77"/>
        <end position="100"/>
    </location>
</feature>
<keyword evidence="4" id="KW-1185">Reference proteome</keyword>
<dbReference type="EMBL" id="CP076128">
    <property type="protein sequence ID" value="QWG05869.1"/>
    <property type="molecule type" value="Genomic_DNA"/>
</dbReference>
<organism evidence="3 4">
    <name type="scientific">Flammeovirga kamogawensis</name>
    <dbReference type="NCBI Taxonomy" id="373891"/>
    <lineage>
        <taxon>Bacteria</taxon>
        <taxon>Pseudomonadati</taxon>
        <taxon>Bacteroidota</taxon>
        <taxon>Cytophagia</taxon>
        <taxon>Cytophagales</taxon>
        <taxon>Flammeovirgaceae</taxon>
        <taxon>Flammeovirga</taxon>
    </lineage>
</organism>
<evidence type="ECO:0000256" key="1">
    <source>
        <dbReference type="SAM" id="Phobius"/>
    </source>
</evidence>
<dbReference type="InterPro" id="IPR011223">
    <property type="entry name" value="UCP028770"/>
</dbReference>
<feature type="transmembrane region" description="Helical" evidence="1">
    <location>
        <begin position="35"/>
        <end position="56"/>
    </location>
</feature>
<gene>
    <name evidence="3" type="ORF">KM029_10840</name>
</gene>
<feature type="signal peptide" evidence="2">
    <location>
        <begin position="1"/>
        <end position="25"/>
    </location>
</feature>
<reference evidence="3 4" key="1">
    <citation type="submission" date="2021-05" db="EMBL/GenBank/DDBJ databases">
        <title>Comparative genomic studies on the polysaccharide-degrading batcterial strains of the Flammeovirga genus.</title>
        <authorList>
            <person name="Zewei F."/>
            <person name="Zheng Z."/>
            <person name="Yu L."/>
            <person name="Ruyue G."/>
            <person name="Yanhong M."/>
            <person name="Yuanyuan C."/>
            <person name="Jingyan G."/>
            <person name="Wenjun H."/>
        </authorList>
    </citation>
    <scope>NUCLEOTIDE SEQUENCE [LARGE SCALE GENOMIC DNA]</scope>
    <source>
        <strain evidence="3 4">YS10</strain>
    </source>
</reference>